<proteinExistence type="predicted"/>
<keyword evidence="3" id="KW-1185">Reference proteome</keyword>
<dbReference type="SUPFAM" id="SSF55729">
    <property type="entry name" value="Acyl-CoA N-acyltransferases (Nat)"/>
    <property type="match status" value="1"/>
</dbReference>
<dbReference type="EMBL" id="RWJN01000138">
    <property type="protein sequence ID" value="TCD66338.1"/>
    <property type="molecule type" value="Genomic_DNA"/>
</dbReference>
<organism evidence="2 3">
    <name type="scientific">Steccherinum ochraceum</name>
    <dbReference type="NCBI Taxonomy" id="92696"/>
    <lineage>
        <taxon>Eukaryota</taxon>
        <taxon>Fungi</taxon>
        <taxon>Dikarya</taxon>
        <taxon>Basidiomycota</taxon>
        <taxon>Agaricomycotina</taxon>
        <taxon>Agaricomycetes</taxon>
        <taxon>Polyporales</taxon>
        <taxon>Steccherinaceae</taxon>
        <taxon>Steccherinum</taxon>
    </lineage>
</organism>
<dbReference type="GO" id="GO:0016747">
    <property type="term" value="F:acyltransferase activity, transferring groups other than amino-acyl groups"/>
    <property type="evidence" value="ECO:0007669"/>
    <property type="project" value="InterPro"/>
</dbReference>
<dbReference type="InterPro" id="IPR000182">
    <property type="entry name" value="GNAT_dom"/>
</dbReference>
<dbReference type="PANTHER" id="PTHR42791:SF1">
    <property type="entry name" value="N-ACETYLTRANSFERASE DOMAIN-CONTAINING PROTEIN"/>
    <property type="match status" value="1"/>
</dbReference>
<comment type="caution">
    <text evidence="2">The sequence shown here is derived from an EMBL/GenBank/DDBJ whole genome shotgun (WGS) entry which is preliminary data.</text>
</comment>
<name>A0A4R0RR74_9APHY</name>
<evidence type="ECO:0000259" key="1">
    <source>
        <dbReference type="PROSITE" id="PS51186"/>
    </source>
</evidence>
<feature type="domain" description="N-acetyltransferase" evidence="1">
    <location>
        <begin position="5"/>
        <end position="215"/>
    </location>
</feature>
<dbReference type="Pfam" id="PF13508">
    <property type="entry name" value="Acetyltransf_7"/>
    <property type="match status" value="1"/>
</dbReference>
<dbReference type="CDD" id="cd04301">
    <property type="entry name" value="NAT_SF"/>
    <property type="match status" value="1"/>
</dbReference>
<accession>A0A4R0RR74</accession>
<protein>
    <recommendedName>
        <fullName evidence="1">N-acetyltransferase domain-containing protein</fullName>
    </recommendedName>
</protein>
<dbReference type="InterPro" id="IPR016181">
    <property type="entry name" value="Acyl_CoA_acyltransferase"/>
</dbReference>
<dbReference type="OrthoDB" id="2744543at2759"/>
<evidence type="ECO:0000313" key="3">
    <source>
        <dbReference type="Proteomes" id="UP000292702"/>
    </source>
</evidence>
<dbReference type="PANTHER" id="PTHR42791">
    <property type="entry name" value="GNAT FAMILY ACETYLTRANSFERASE"/>
    <property type="match status" value="1"/>
</dbReference>
<dbReference type="Proteomes" id="UP000292702">
    <property type="component" value="Unassembled WGS sequence"/>
</dbReference>
<dbReference type="STRING" id="92696.A0A4R0RR74"/>
<evidence type="ECO:0000313" key="2">
    <source>
        <dbReference type="EMBL" id="TCD66338.1"/>
    </source>
</evidence>
<dbReference type="Gene3D" id="3.40.630.30">
    <property type="match status" value="1"/>
</dbReference>
<dbReference type="InterPro" id="IPR052523">
    <property type="entry name" value="Trichothecene_AcTrans"/>
</dbReference>
<dbReference type="PROSITE" id="PS51186">
    <property type="entry name" value="GNAT"/>
    <property type="match status" value="1"/>
</dbReference>
<dbReference type="AlphaFoldDB" id="A0A4R0RR74"/>
<reference evidence="2 3" key="1">
    <citation type="submission" date="2018-11" db="EMBL/GenBank/DDBJ databases">
        <title>Genome assembly of Steccherinum ochraceum LE-BIN_3174, the white-rot fungus of the Steccherinaceae family (The Residual Polyporoid clade, Polyporales, Basidiomycota).</title>
        <authorList>
            <person name="Fedorova T.V."/>
            <person name="Glazunova O.A."/>
            <person name="Landesman E.O."/>
            <person name="Moiseenko K.V."/>
            <person name="Psurtseva N.V."/>
            <person name="Savinova O.S."/>
            <person name="Shakhova N.V."/>
            <person name="Tyazhelova T.V."/>
            <person name="Vasina D.V."/>
        </authorList>
    </citation>
    <scope>NUCLEOTIDE SEQUENCE [LARGE SCALE GENOMIC DNA]</scope>
    <source>
        <strain evidence="2 3">LE-BIN_3174</strain>
    </source>
</reference>
<sequence length="217" mass="24278">MPDSLTIRQLVNPTPEELEATAQVAVAAFYGDECTRISLGGDWNLNPAEQRAIINAQQIGGENWVACDGDKIIALAGWYGPGRAFLDSPDQVEAGWNDFAAQMPSRLHDWWMNECLPQYDATVDVALGKGVKKNIWHLQLLATHPDYQKCGIGEALVKHKERLIALAGDCSLMCLESEKLETTKLYQKWGWEVRGEHHFDTLWGEFGLWVQTKVPVA</sequence>
<gene>
    <name evidence="2" type="ORF">EIP91_001442</name>
</gene>